<evidence type="ECO:0000256" key="3">
    <source>
        <dbReference type="ARBA" id="ARBA00022723"/>
    </source>
</evidence>
<keyword evidence="4" id="KW-0408">Iron</keyword>
<sequence>MEARQIELVQASFAEVAPIADTAAGIFYTRLFDIAPEVRPLFKSDLSEQGRKLMATLGTVVRGLGNLEQLLPIARGLAARHVDYGVRPEHYQPVGEALIYTLQTGLGEKFTEETKQAWLAAYGALSGAMIAEAYGRRAAE</sequence>
<keyword evidence="3" id="KW-0479">Metal-binding</keyword>
<dbReference type="GO" id="GO:0019825">
    <property type="term" value="F:oxygen binding"/>
    <property type="evidence" value="ECO:0007669"/>
    <property type="project" value="InterPro"/>
</dbReference>
<reference evidence="7 8" key="1">
    <citation type="submission" date="2020-07" db="EMBL/GenBank/DDBJ databases">
        <title>Stappia sp., F7233, whole genome shotgun sequencing project.</title>
        <authorList>
            <person name="Jiang S."/>
            <person name="Liu Z.W."/>
            <person name="Du Z.J."/>
        </authorList>
    </citation>
    <scope>NUCLEOTIDE SEQUENCE [LARGE SCALE GENOMIC DNA]</scope>
    <source>
        <strain evidence="7 8">F7233</strain>
    </source>
</reference>
<keyword evidence="8" id="KW-1185">Reference proteome</keyword>
<dbReference type="PRINTS" id="PR01907">
    <property type="entry name" value="WORMGLOBIN"/>
</dbReference>
<evidence type="ECO:0000256" key="1">
    <source>
        <dbReference type="ARBA" id="ARBA00022617"/>
    </source>
</evidence>
<dbReference type="GO" id="GO:0008941">
    <property type="term" value="F:nitric oxide dioxygenase NAD(P)H activity"/>
    <property type="evidence" value="ECO:0007669"/>
    <property type="project" value="TreeGrafter"/>
</dbReference>
<dbReference type="Proteomes" id="UP000541109">
    <property type="component" value="Unassembled WGS sequence"/>
</dbReference>
<keyword evidence="7" id="KW-0675">Receptor</keyword>
<evidence type="ECO:0000256" key="2">
    <source>
        <dbReference type="ARBA" id="ARBA00022621"/>
    </source>
</evidence>
<dbReference type="GO" id="GO:0071949">
    <property type="term" value="F:FAD binding"/>
    <property type="evidence" value="ECO:0007669"/>
    <property type="project" value="TreeGrafter"/>
</dbReference>
<organism evidence="7 8">
    <name type="scientific">Stappia albiluteola</name>
    <dbReference type="NCBI Taxonomy" id="2758565"/>
    <lineage>
        <taxon>Bacteria</taxon>
        <taxon>Pseudomonadati</taxon>
        <taxon>Pseudomonadota</taxon>
        <taxon>Alphaproteobacteria</taxon>
        <taxon>Hyphomicrobiales</taxon>
        <taxon>Stappiaceae</taxon>
        <taxon>Stappia</taxon>
    </lineage>
</organism>
<keyword evidence="5" id="KW-0813">Transport</keyword>
<evidence type="ECO:0000313" key="8">
    <source>
        <dbReference type="Proteomes" id="UP000541109"/>
    </source>
</evidence>
<gene>
    <name evidence="7" type="ORF">H2509_08410</name>
</gene>
<dbReference type="GO" id="GO:0071500">
    <property type="term" value="P:cellular response to nitrosative stress"/>
    <property type="evidence" value="ECO:0007669"/>
    <property type="project" value="TreeGrafter"/>
</dbReference>
<accession>A0A839ADC4</accession>
<evidence type="ECO:0000313" key="7">
    <source>
        <dbReference type="EMBL" id="MBA5777146.1"/>
    </source>
</evidence>
<evidence type="ECO:0000259" key="6">
    <source>
        <dbReference type="PROSITE" id="PS01033"/>
    </source>
</evidence>
<dbReference type="GO" id="GO:0020037">
    <property type="term" value="F:heme binding"/>
    <property type="evidence" value="ECO:0007669"/>
    <property type="project" value="InterPro"/>
</dbReference>
<protein>
    <submittedName>
        <fullName evidence="7">Hemin receptor</fullName>
    </submittedName>
</protein>
<dbReference type="GO" id="GO:0046872">
    <property type="term" value="F:metal ion binding"/>
    <property type="evidence" value="ECO:0007669"/>
    <property type="project" value="UniProtKB-KW"/>
</dbReference>
<dbReference type="InterPro" id="IPR000971">
    <property type="entry name" value="Globin"/>
</dbReference>
<evidence type="ECO:0000256" key="5">
    <source>
        <dbReference type="RuleBase" id="RU000356"/>
    </source>
</evidence>
<dbReference type="PANTHER" id="PTHR43396:SF3">
    <property type="entry name" value="FLAVOHEMOPROTEIN"/>
    <property type="match status" value="1"/>
</dbReference>
<name>A0A839ADC4_9HYPH</name>
<proteinExistence type="inferred from homology"/>
<comment type="caution">
    <text evidence="7">The sequence shown here is derived from an EMBL/GenBank/DDBJ whole genome shotgun (WGS) entry which is preliminary data.</text>
</comment>
<dbReference type="GO" id="GO:0005344">
    <property type="term" value="F:oxygen carrier activity"/>
    <property type="evidence" value="ECO:0007669"/>
    <property type="project" value="UniProtKB-KW"/>
</dbReference>
<dbReference type="InterPro" id="IPR009050">
    <property type="entry name" value="Globin-like_sf"/>
</dbReference>
<keyword evidence="2 5" id="KW-0561">Oxygen transport</keyword>
<dbReference type="AlphaFoldDB" id="A0A839ADC4"/>
<dbReference type="PANTHER" id="PTHR43396">
    <property type="entry name" value="FLAVOHEMOPROTEIN"/>
    <property type="match status" value="1"/>
</dbReference>
<dbReference type="EMBL" id="JACFXV010000048">
    <property type="protein sequence ID" value="MBA5777146.1"/>
    <property type="molecule type" value="Genomic_DNA"/>
</dbReference>
<comment type="similarity">
    <text evidence="5">Belongs to the globin family.</text>
</comment>
<evidence type="ECO:0000256" key="4">
    <source>
        <dbReference type="ARBA" id="ARBA00023004"/>
    </source>
</evidence>
<dbReference type="PROSITE" id="PS01033">
    <property type="entry name" value="GLOBIN"/>
    <property type="match status" value="1"/>
</dbReference>
<dbReference type="Gene3D" id="1.10.490.10">
    <property type="entry name" value="Globins"/>
    <property type="match status" value="1"/>
</dbReference>
<keyword evidence="1 5" id="KW-0349">Heme</keyword>
<feature type="domain" description="Globin" evidence="6">
    <location>
        <begin position="1"/>
        <end position="134"/>
    </location>
</feature>
<dbReference type="SUPFAM" id="SSF46458">
    <property type="entry name" value="Globin-like"/>
    <property type="match status" value="1"/>
</dbReference>
<dbReference type="CDD" id="cd12131">
    <property type="entry name" value="HGbI-like"/>
    <property type="match status" value="1"/>
</dbReference>
<dbReference type="InterPro" id="IPR012292">
    <property type="entry name" value="Globin/Proto"/>
</dbReference>
<dbReference type="Pfam" id="PF00042">
    <property type="entry name" value="Globin"/>
    <property type="match status" value="1"/>
</dbReference>
<dbReference type="GO" id="GO:0046210">
    <property type="term" value="P:nitric oxide catabolic process"/>
    <property type="evidence" value="ECO:0007669"/>
    <property type="project" value="TreeGrafter"/>
</dbReference>
<dbReference type="RefSeq" id="WP_182164264.1">
    <property type="nucleotide sequence ID" value="NZ_JACFXV010000048.1"/>
</dbReference>